<accession>A0ABY7QUX1</accession>
<evidence type="ECO:0000313" key="3">
    <source>
        <dbReference type="Proteomes" id="UP001210339"/>
    </source>
</evidence>
<dbReference type="Pfam" id="PF01546">
    <property type="entry name" value="Peptidase_M20"/>
    <property type="match status" value="1"/>
</dbReference>
<dbReference type="Gene3D" id="3.30.70.360">
    <property type="match status" value="1"/>
</dbReference>
<protein>
    <submittedName>
        <fullName evidence="2">Amidohydrolase</fullName>
    </submittedName>
</protein>
<name>A0ABY7QUX1_9FIRM</name>
<dbReference type="Gene3D" id="3.40.630.10">
    <property type="entry name" value="Zn peptidases"/>
    <property type="match status" value="1"/>
</dbReference>
<reference evidence="2 3" key="1">
    <citation type="submission" date="2023-01" db="EMBL/GenBank/DDBJ databases">
        <authorList>
            <person name="Lee S.H."/>
            <person name="Jung H.S."/>
            <person name="Yun J.U."/>
        </authorList>
    </citation>
    <scope>NUCLEOTIDE SEQUENCE [LARGE SCALE GENOMIC DNA]</scope>
    <source>
        <strain evidence="2 3">CBA3646</strain>
    </source>
</reference>
<dbReference type="InterPro" id="IPR002933">
    <property type="entry name" value="Peptidase_M20"/>
</dbReference>
<dbReference type="InterPro" id="IPR017439">
    <property type="entry name" value="Amidohydrolase"/>
</dbReference>
<dbReference type="SUPFAM" id="SSF53187">
    <property type="entry name" value="Zn-dependent exopeptidases"/>
    <property type="match status" value="1"/>
</dbReference>
<sequence length="402" mass="43985">MKTMTLDAVKLAKDNENLTIEMRRALHQIPELELELPETVAYVKRKLDEFGIAYRELINGNALVATIYGAEEGKCLAIRADMDALPVTEETGLEFASTHPGNMHACGHDSHTAIALTVAKILNEHKDALHGAVKFIFQPGEEIPGGAKPMIDEGALENPRPDYIMGMHGGSLIDMPRGSIGFKDNELMASMDRFSITVKGIGGHGANPQKTVDPIIIAGEILLGLQKIISRELSPVDRALVSVCKIEGGSSQNIIPDEVHMLGTARTLNETTRDMVERRIGEIASGIATTYGGSATTVYERFYPVLNNDPEFTHYVKGITSKLYPDDIVDMEVPTMGGEDMAFYLREIPGTFMFLSNLAPAKDGVCYPNHNAKFDLDESTFYKSVSIFVATALDMLKAEVHQ</sequence>
<dbReference type="Pfam" id="PF07687">
    <property type="entry name" value="M20_dimer"/>
    <property type="match status" value="1"/>
</dbReference>
<dbReference type="EMBL" id="CP115667">
    <property type="protein sequence ID" value="WBW50517.1"/>
    <property type="molecule type" value="Genomic_DNA"/>
</dbReference>
<gene>
    <name evidence="2" type="ORF">O6R05_02940</name>
</gene>
<feature type="domain" description="Peptidase M20 dimerisation" evidence="1">
    <location>
        <begin position="193"/>
        <end position="285"/>
    </location>
</feature>
<dbReference type="PANTHER" id="PTHR11014">
    <property type="entry name" value="PEPTIDASE M20 FAMILY MEMBER"/>
    <property type="match status" value="1"/>
</dbReference>
<dbReference type="NCBIfam" id="TIGR01891">
    <property type="entry name" value="amidohydrolases"/>
    <property type="match status" value="1"/>
</dbReference>
<dbReference type="InterPro" id="IPR011650">
    <property type="entry name" value="Peptidase_M20_dimer"/>
</dbReference>
<dbReference type="PANTHER" id="PTHR11014:SF63">
    <property type="entry name" value="METALLOPEPTIDASE, PUTATIVE (AFU_ORTHOLOGUE AFUA_6G09600)-RELATED"/>
    <property type="match status" value="1"/>
</dbReference>
<dbReference type="Proteomes" id="UP001210339">
    <property type="component" value="Chromosome"/>
</dbReference>
<dbReference type="PIRSF" id="PIRSF005962">
    <property type="entry name" value="Pept_M20D_amidohydro"/>
    <property type="match status" value="1"/>
</dbReference>
<keyword evidence="3" id="KW-1185">Reference proteome</keyword>
<evidence type="ECO:0000313" key="2">
    <source>
        <dbReference type="EMBL" id="WBW50517.1"/>
    </source>
</evidence>
<organism evidence="2 3">
    <name type="scientific">Peptoniphilus equinus</name>
    <dbReference type="NCBI Taxonomy" id="3016343"/>
    <lineage>
        <taxon>Bacteria</taxon>
        <taxon>Bacillati</taxon>
        <taxon>Bacillota</taxon>
        <taxon>Tissierellia</taxon>
        <taxon>Tissierellales</taxon>
        <taxon>Peptoniphilaceae</taxon>
        <taxon>Peptoniphilus</taxon>
    </lineage>
</organism>
<dbReference type="RefSeq" id="WP_271192049.1">
    <property type="nucleotide sequence ID" value="NZ_CP115667.1"/>
</dbReference>
<dbReference type="SUPFAM" id="SSF55031">
    <property type="entry name" value="Bacterial exopeptidase dimerisation domain"/>
    <property type="match status" value="1"/>
</dbReference>
<proteinExistence type="predicted"/>
<evidence type="ECO:0000259" key="1">
    <source>
        <dbReference type="Pfam" id="PF07687"/>
    </source>
</evidence>
<dbReference type="InterPro" id="IPR036264">
    <property type="entry name" value="Bact_exopeptidase_dim_dom"/>
</dbReference>